<protein>
    <recommendedName>
        <fullName evidence="9">Rhs family protein</fullName>
    </recommendedName>
</protein>
<dbReference type="NCBIfam" id="TIGR01643">
    <property type="entry name" value="YD_repeat_2x"/>
    <property type="match status" value="1"/>
</dbReference>
<reference evidence="7 8" key="1">
    <citation type="journal article" date="2012" name="Int. J. Syst. Evol. Microbiol.">
        <title>Vibrio caribbeanicus sp. nov., isolated from the marine sponge Scleritoderma cyanea.</title>
        <authorList>
            <person name="Hoffmann M."/>
            <person name="Monday S.R."/>
            <person name="Allard M.W."/>
            <person name="Strain E.A."/>
            <person name="Whittaker P."/>
            <person name="Naum M."/>
            <person name="McCarthy P.J."/>
            <person name="Lopez J.V."/>
            <person name="Fischer M."/>
            <person name="Brown E.W."/>
        </authorList>
    </citation>
    <scope>NUCLEOTIDE SEQUENCE [LARGE SCALE GENOMIC DNA]</scope>
    <source>
        <strain evidence="8">DSMZ 21326</strain>
    </source>
</reference>
<dbReference type="EMBL" id="AEVT01000112">
    <property type="protein sequence ID" value="EGA68243.1"/>
    <property type="molecule type" value="Genomic_DNA"/>
</dbReference>
<evidence type="ECO:0000256" key="4">
    <source>
        <dbReference type="ARBA" id="ARBA00023026"/>
    </source>
</evidence>
<evidence type="ECO:0000313" key="7">
    <source>
        <dbReference type="EMBL" id="EGA68243.1"/>
    </source>
</evidence>
<dbReference type="Pfam" id="PF13517">
    <property type="entry name" value="FG-GAP_3"/>
    <property type="match status" value="1"/>
</dbReference>
<dbReference type="OrthoDB" id="9815414at2"/>
<keyword evidence="4" id="KW-0843">Virulence</keyword>
<dbReference type="PANTHER" id="PTHR32305">
    <property type="match status" value="1"/>
</dbReference>
<evidence type="ECO:0000256" key="3">
    <source>
        <dbReference type="ARBA" id="ARBA00022729"/>
    </source>
</evidence>
<dbReference type="PANTHER" id="PTHR32305:SF15">
    <property type="entry name" value="PROTEIN RHSA-RELATED"/>
    <property type="match status" value="1"/>
</dbReference>
<feature type="region of interest" description="Disordered" evidence="5">
    <location>
        <begin position="2033"/>
        <end position="2092"/>
    </location>
</feature>
<feature type="signal peptide" evidence="6">
    <location>
        <begin position="1"/>
        <end position="27"/>
    </location>
</feature>
<dbReference type="GO" id="GO:0005737">
    <property type="term" value="C:cytoplasm"/>
    <property type="evidence" value="ECO:0007669"/>
    <property type="project" value="InterPro"/>
</dbReference>
<comment type="caution">
    <text evidence="7">The sequence shown here is derived from an EMBL/GenBank/DDBJ whole genome shotgun (WGS) entry which is preliminary data.</text>
</comment>
<organism evidence="7 8">
    <name type="scientific">Vibrio sinaloensis DSM 21326</name>
    <dbReference type="NCBI Taxonomy" id="945550"/>
    <lineage>
        <taxon>Bacteria</taxon>
        <taxon>Pseudomonadati</taxon>
        <taxon>Pseudomonadota</taxon>
        <taxon>Gammaproteobacteria</taxon>
        <taxon>Vibrionales</taxon>
        <taxon>Vibrionaceae</taxon>
        <taxon>Vibrio</taxon>
        <taxon>Vibrio oreintalis group</taxon>
    </lineage>
</organism>
<dbReference type="NCBIfam" id="TIGR03696">
    <property type="entry name" value="Rhs_assc_core"/>
    <property type="match status" value="1"/>
</dbReference>
<evidence type="ECO:0000256" key="6">
    <source>
        <dbReference type="SAM" id="SignalP"/>
    </source>
</evidence>
<name>E8MCK0_PHOS4</name>
<dbReference type="RefSeq" id="WP_008081024.1">
    <property type="nucleotide sequence ID" value="NZ_AEVT01000112.1"/>
</dbReference>
<feature type="chain" id="PRO_5003228161" description="Rhs family protein" evidence="6">
    <location>
        <begin position="28"/>
        <end position="2275"/>
    </location>
</feature>
<dbReference type="SUPFAM" id="SSF69318">
    <property type="entry name" value="Integrin alpha N-terminal domain"/>
    <property type="match status" value="1"/>
</dbReference>
<evidence type="ECO:0000256" key="5">
    <source>
        <dbReference type="SAM" id="MobiDB-lite"/>
    </source>
</evidence>
<dbReference type="GO" id="GO:0005576">
    <property type="term" value="C:extracellular region"/>
    <property type="evidence" value="ECO:0007669"/>
    <property type="project" value="UniProtKB-SubCell"/>
</dbReference>
<keyword evidence="2" id="KW-0964">Secreted</keyword>
<dbReference type="InterPro" id="IPR028994">
    <property type="entry name" value="Integrin_alpha_N"/>
</dbReference>
<comment type="subcellular location">
    <subcellularLocation>
        <location evidence="1">Secreted</location>
    </subcellularLocation>
</comment>
<dbReference type="InterPro" id="IPR003284">
    <property type="entry name" value="Sal_SpvB"/>
</dbReference>
<dbReference type="Pfam" id="PF03534">
    <property type="entry name" value="SpvB"/>
    <property type="match status" value="1"/>
</dbReference>
<evidence type="ECO:0008006" key="9">
    <source>
        <dbReference type="Google" id="ProtNLM"/>
    </source>
</evidence>
<gene>
    <name evidence="7" type="ORF">VISI1226_03970</name>
</gene>
<dbReference type="InterPro" id="IPR013517">
    <property type="entry name" value="FG-GAP"/>
</dbReference>
<dbReference type="InterPro" id="IPR050708">
    <property type="entry name" value="T6SS_VgrG/RHS"/>
</dbReference>
<dbReference type="GeneID" id="95571271"/>
<accession>E8MCK0</accession>
<dbReference type="Proteomes" id="UP000006228">
    <property type="component" value="Unassembled WGS sequence"/>
</dbReference>
<evidence type="ECO:0000256" key="1">
    <source>
        <dbReference type="ARBA" id="ARBA00004613"/>
    </source>
</evidence>
<evidence type="ECO:0000313" key="8">
    <source>
        <dbReference type="Proteomes" id="UP000006228"/>
    </source>
</evidence>
<proteinExistence type="predicted"/>
<dbReference type="eggNOG" id="COG3209">
    <property type="taxonomic scope" value="Bacteria"/>
</dbReference>
<dbReference type="Gene3D" id="2.180.10.10">
    <property type="entry name" value="RHS repeat-associated core"/>
    <property type="match status" value="2"/>
</dbReference>
<evidence type="ECO:0000256" key="2">
    <source>
        <dbReference type="ARBA" id="ARBA00022525"/>
    </source>
</evidence>
<dbReference type="InterPro" id="IPR006530">
    <property type="entry name" value="YD"/>
</dbReference>
<keyword evidence="3 6" id="KW-0732">Signal</keyword>
<feature type="compositionally biased region" description="Basic and acidic residues" evidence="5">
    <location>
        <begin position="2057"/>
        <end position="2087"/>
    </location>
</feature>
<sequence length="2275" mass="255429">MTNNTVLRLLSGLSTIAGLFIANLSVAAPTNGEIELSGDFSVSGGKANYVLPISVNPGRAGHQPSLKLEYRGTVSNGPLGVGWGLAGTSSITRCGKSLTTDGSWGGVNFNSDDRYCLDGQRLVSIAGKDGGSMTEYRVERNGYSKVVSYNEVNGGPSKFIVWNKDGSFIEYGANDHSKVELPNQNKVYKWSINRISDSTQSNFIDYTYVEENAHGAHYLSKITYVGGAINFSYEDRPDQTRNYFHGEQTQRLKRLKSISTLDSANQALGVYSLTYATSASSGKSQLTRVEYCANGHCSTPIDFVWSEGSVSNYEWGQPEAGQYSSTVKLNEALGKVYDVDRDGLLETYGLYDVDIKSRCNGREKGGWTHRLPSGKFSGFAGFNSTLMGGEDSPSLKFSGLKYYDTGDCRRGEHTRWTIGDDGKSIGSYKNSNGQFVNYDPSIHISGDFSGDGNIGLKKRAISDSEKIIYAVDFDNDGRDDWIILKTSGNKKTYKLALSSLSYKQMHLSFLQSGSHSIQYIDLNNDGLLDVAFTKRTKVQFKSEYKDSIHYYYFDGKRFRKGGDITGVAKDVVQSIQFQDIDRDGYLDLLVKNKVNNTRQLYVFKNHFGRLTKEKISVNSNAALRYYDYLDLNSDGIYDLVSLSSKSKKENVPEILIGKITLSKPKVVDRLVGIREFSIDYDIEYKHLADRNVHTQVKYNKSDVKNITPTKYVVSGVVKTPKGYRATEYDYHYTGAKYHTKGGGFLGFSKITETEKAEVTTATSTEYLQEDIYRAGLPSRRTVFKNFVKVSAVDYEYLVNQYQGVSAKYYQVYAQETTKRTFDLARRSQLKRETLTQTLNKFGGLVNESITTTGPAVSDGAFVSERYIRYKITDSFKNYNAFRKVGQIAYEKTSITDKNTGLVRTVQTNYSYKANGLVSTATTKGSNYDSGSKELDASKFLVERFDYDNWGNTVYRSVSGSELKSRVTKTEFDGQGLFPTGIINALSHREKVTYNARGLIKKKVSALKGRTSNYRYDDFGRLIEETLPGVNNENTFEYKLGSDCGVYATTQSATCVIKKSSTGETVSTFADYSGREVRKLHVGFSGKLVSVDTVWDRNGRKKSVTRPYFIEDDNKVTRVLFVYDALNREVRKYEPTSDGSNALTFTRYQGNKTTYTDARKFKHSTTVNVYGHITRKDEPDGAFQAYTYYPDGKLKETIDAEGNKTIIGYDSLGFRSSLDDPDLGHWSYTYNALGELTYKRDAKGAETTIEYDALGRKKVQIIDGQRSEWRYDQNGALGTLSAFTGNGNETLYYYNESGLTLERVVKSQGQTLSSQYVYDDFERLAREIRPNNPLQNVSHTSPEFDGLVLDTIYNPYGYMSAVRSPKTFADEVFTSSSFRNEIRTLRDTAIRQAQAFLAKAERYANQRKLFSDKAQAYNRSMVNVHQLDASSLALAGGTQRYQQWCSDSGVCYLRPTSWVLIHGDVIVPVNVVRDNEVFRLETTHISDSVPGVRLHNASLVRVSKQELDAQPLTKQHDFVVTDYRKDGGLDLVSEDDVYVAKVDNKTRTELVFTATELAEAAEIADTKYRFYTDLAEKLISAAEMVDSLQATYCNYANQLAGKLLRRDTKGGCENSQQTSQAEQLNQILTQSELEDSLSNPAYIYYWQRRETDAYDHTLSETLGNGLVNTYVHNKNTGRVSYITTHKGSSLFNPAIPGHTNAGHNIRLLHYRYDKHNNVTYRYDEQLGITDTWGYDGLDRVTSNRIALTRKDAHGLNNPDLSGPYLYSYDKLGNIQSKTGIGRFEYDEVNAGPHAVTKANGLNYAYDANGNMVRAWADGSSTNEREINWTAFNKPAKITRGGKSVEFFYDANHNRYLKKNSDGEQTFYLGKSYERIVNSKTGNVEHKHFIYADGKLIALNSQVVDRDQKLQNRQIRYLHYDALNSVDMITDGYGYVVERRSYDTWGKQRKVTWKYDGPVDIDLDALTNRGYTGHEEITEIGLIHMNGRVYDQELGRFTSADPIIQSPYISNSFNRYSYVWNNPLKYTDPTGYRWEEESGTSASGEVQVDEETSNFGYNGRDERDRDEPKNGSSSEKRETPDTEQSLKDEANEEESLIEKGKKAYIIGGLIYHGAPEGVIEDASVNLNANAEDVVAARRTAKILYAAGGVAGRGKGIKVHPSKVVEVDVTNKTGKKYVTYTAEDLDNPGKIYTGRCSGTCDMTPQQILDKRKAGHHRNLGDLQLDQVTDSYPAIRGREQQVLESLRKQGLATDQINGVGPRNKKKDLYMEAAKKTFGE</sequence>
<dbReference type="InterPro" id="IPR022385">
    <property type="entry name" value="Rhs_assc_core"/>
</dbReference>